<dbReference type="AlphaFoldDB" id="A0A1E3GNL9"/>
<evidence type="ECO:0000313" key="7">
    <source>
        <dbReference type="EMBL" id="ODN65652.1"/>
    </source>
</evidence>
<keyword evidence="8" id="KW-1185">Reference proteome</keyword>
<dbReference type="GO" id="GO:0042597">
    <property type="term" value="C:periplasmic space"/>
    <property type="evidence" value="ECO:0007669"/>
    <property type="project" value="UniProtKB-SubCell"/>
</dbReference>
<comment type="function">
    <text evidence="5">Transfers electrons from cytochrome c551 to cytochrome oxidase.</text>
</comment>
<organism evidence="7 8">
    <name type="scientific">Methylophaga muralis</name>
    <dbReference type="NCBI Taxonomy" id="291169"/>
    <lineage>
        <taxon>Bacteria</taxon>
        <taxon>Pseudomonadati</taxon>
        <taxon>Pseudomonadota</taxon>
        <taxon>Gammaproteobacteria</taxon>
        <taxon>Thiotrichales</taxon>
        <taxon>Piscirickettsiaceae</taxon>
        <taxon>Methylophaga</taxon>
    </lineage>
</organism>
<keyword evidence="2 5" id="KW-0479">Metal-binding</keyword>
<keyword evidence="4 5" id="KW-0186">Copper</keyword>
<keyword evidence="3 5" id="KW-0249">Electron transport</keyword>
<dbReference type="Proteomes" id="UP000094379">
    <property type="component" value="Unassembled WGS sequence"/>
</dbReference>
<dbReference type="GO" id="GO:0005507">
    <property type="term" value="F:copper ion binding"/>
    <property type="evidence" value="ECO:0007669"/>
    <property type="project" value="UniProtKB-UniRule"/>
</dbReference>
<evidence type="ECO:0000256" key="1">
    <source>
        <dbReference type="ARBA" id="ARBA00022448"/>
    </source>
</evidence>
<keyword evidence="1 5" id="KW-0813">Transport</keyword>
<dbReference type="EMBL" id="MCRI01000047">
    <property type="protein sequence ID" value="ODN65652.1"/>
    <property type="molecule type" value="Genomic_DNA"/>
</dbReference>
<protein>
    <recommendedName>
        <fullName evidence="5">Azurin</fullName>
    </recommendedName>
</protein>
<feature type="chain" id="PRO_5009027184" description="Azurin" evidence="5">
    <location>
        <begin position="23"/>
        <end position="149"/>
    </location>
</feature>
<feature type="domain" description="Blue (type 1) copper" evidence="6">
    <location>
        <begin position="24"/>
        <end position="148"/>
    </location>
</feature>
<dbReference type="PANTHER" id="PTHR38439:SF2">
    <property type="entry name" value="OUTER MEMBRANE PROTEIN H.8"/>
    <property type="match status" value="1"/>
</dbReference>
<dbReference type="InterPro" id="IPR000923">
    <property type="entry name" value="BlueCu_1"/>
</dbReference>
<proteinExistence type="predicted"/>
<dbReference type="InterPro" id="IPR008972">
    <property type="entry name" value="Cupredoxin"/>
</dbReference>
<sequence>MKKNRLLAAAAVFALVPFTAFADECVLTIESTDQMNFSEKKMAAPASCETVKVVLKHTGSMARDMMGHNWVLTKRDDMQAIVKEGAAAGLDNNYLPQGDDRIIAATEVIGGGETTEVEFSTAGLAGEKMTFFCSFPGHSGIMKGSFEVK</sequence>
<accession>A0A1E3GNL9</accession>
<comment type="caution">
    <text evidence="7">The sequence shown here is derived from an EMBL/GenBank/DDBJ whole genome shotgun (WGS) entry which is preliminary data.</text>
</comment>
<gene>
    <name evidence="7" type="ORF">A9E74_02578</name>
</gene>
<dbReference type="InterPro" id="IPR050845">
    <property type="entry name" value="Cu-binding_ET"/>
</dbReference>
<comment type="subcellular location">
    <subcellularLocation>
        <location evidence="5">Periplasm</location>
    </subcellularLocation>
</comment>
<name>A0A1E3GNL9_9GAMM</name>
<dbReference type="Pfam" id="PF00127">
    <property type="entry name" value="Copper-bind"/>
    <property type="match status" value="1"/>
</dbReference>
<dbReference type="PANTHER" id="PTHR38439">
    <property type="entry name" value="AURACYANIN-B"/>
    <property type="match status" value="1"/>
</dbReference>
<reference evidence="7 8" key="1">
    <citation type="submission" date="2016-07" db="EMBL/GenBank/DDBJ databases">
        <title>Draft Genome Sequence of Methylophaga muralis Bur 1.</title>
        <authorList>
            <person name="Vasilenko O.V."/>
            <person name="Doronina N.V."/>
            <person name="Shmareva M.N."/>
            <person name="Tarlachkov S.V."/>
            <person name="Mustakhimov I."/>
            <person name="Trotsenko Y.A."/>
        </authorList>
    </citation>
    <scope>NUCLEOTIDE SEQUENCE [LARGE SCALE GENOMIC DNA]</scope>
    <source>
        <strain evidence="7 8">Bur 1</strain>
    </source>
</reference>
<evidence type="ECO:0000313" key="8">
    <source>
        <dbReference type="Proteomes" id="UP000094379"/>
    </source>
</evidence>
<dbReference type="SUPFAM" id="SSF49503">
    <property type="entry name" value="Cupredoxins"/>
    <property type="match status" value="1"/>
</dbReference>
<evidence type="ECO:0000256" key="4">
    <source>
        <dbReference type="ARBA" id="ARBA00023008"/>
    </source>
</evidence>
<dbReference type="Gene3D" id="2.60.40.420">
    <property type="entry name" value="Cupredoxins - blue copper proteins"/>
    <property type="match status" value="1"/>
</dbReference>
<dbReference type="NCBIfam" id="TIGR02695">
    <property type="entry name" value="azurin"/>
    <property type="match status" value="1"/>
</dbReference>
<evidence type="ECO:0000256" key="2">
    <source>
        <dbReference type="ARBA" id="ARBA00022723"/>
    </source>
</evidence>
<keyword evidence="5" id="KW-0574">Periplasm</keyword>
<dbReference type="InterPro" id="IPR014068">
    <property type="entry name" value="Azurin"/>
</dbReference>
<keyword evidence="5" id="KW-0732">Signal</keyword>
<dbReference type="RefSeq" id="WP_069296946.1">
    <property type="nucleotide sequence ID" value="NZ_MCRI01000047.1"/>
</dbReference>
<feature type="signal peptide" evidence="5">
    <location>
        <begin position="1"/>
        <end position="22"/>
    </location>
</feature>
<dbReference type="GO" id="GO:0009055">
    <property type="term" value="F:electron transfer activity"/>
    <property type="evidence" value="ECO:0007669"/>
    <property type="project" value="InterPro"/>
</dbReference>
<evidence type="ECO:0000259" key="6">
    <source>
        <dbReference type="Pfam" id="PF00127"/>
    </source>
</evidence>
<evidence type="ECO:0000256" key="5">
    <source>
        <dbReference type="RuleBase" id="RU363017"/>
    </source>
</evidence>
<dbReference type="STRING" id="291169.A9E74_02578"/>
<evidence type="ECO:0000256" key="3">
    <source>
        <dbReference type="ARBA" id="ARBA00022982"/>
    </source>
</evidence>
<dbReference type="CDD" id="cd13922">
    <property type="entry name" value="Azurin"/>
    <property type="match status" value="1"/>
</dbReference>